<dbReference type="AlphaFoldDB" id="A0A2N8TIN9"/>
<keyword evidence="2" id="KW-1185">Reference proteome</keyword>
<dbReference type="EMBL" id="POUC01000268">
    <property type="protein sequence ID" value="PNG18887.1"/>
    <property type="molecule type" value="Genomic_DNA"/>
</dbReference>
<evidence type="ECO:0000313" key="1">
    <source>
        <dbReference type="EMBL" id="PNG18887.1"/>
    </source>
</evidence>
<evidence type="ECO:0000313" key="2">
    <source>
        <dbReference type="Proteomes" id="UP000235943"/>
    </source>
</evidence>
<dbReference type="Proteomes" id="UP000235943">
    <property type="component" value="Unassembled WGS sequence"/>
</dbReference>
<reference evidence="1 2" key="1">
    <citation type="submission" date="2018-01" db="EMBL/GenBank/DDBJ databases">
        <title>Draft genome sequence of Streptomyces sp. 13K301.</title>
        <authorList>
            <person name="Sahin N."/>
            <person name="Saygin H."/>
            <person name="Ay H."/>
        </authorList>
    </citation>
    <scope>NUCLEOTIDE SEQUENCE [LARGE SCALE GENOMIC DNA]</scope>
    <source>
        <strain evidence="1 2">13K301</strain>
    </source>
</reference>
<proteinExistence type="predicted"/>
<name>A0A2N8TIN9_9ACTN</name>
<dbReference type="RefSeq" id="WP_102911908.1">
    <property type="nucleotide sequence ID" value="NZ_POUC01000268.1"/>
</dbReference>
<comment type="caution">
    <text evidence="1">The sequence shown here is derived from an EMBL/GenBank/DDBJ whole genome shotgun (WGS) entry which is preliminary data.</text>
</comment>
<dbReference type="OrthoDB" id="4141133at2"/>
<protein>
    <submittedName>
        <fullName evidence="1">Uncharacterized protein</fullName>
    </submittedName>
</protein>
<organism evidence="1 2">
    <name type="scientific">Streptomyces cahuitamycinicus</name>
    <dbReference type="NCBI Taxonomy" id="2070367"/>
    <lineage>
        <taxon>Bacteria</taxon>
        <taxon>Bacillati</taxon>
        <taxon>Actinomycetota</taxon>
        <taxon>Actinomycetes</taxon>
        <taxon>Kitasatosporales</taxon>
        <taxon>Streptomycetaceae</taxon>
        <taxon>Streptomyces</taxon>
    </lineage>
</organism>
<sequence length="262" mass="27594">MKDATNLLWAASPFGSVTNPWHKPSTWLSAVSLLWGEADGEPVLMGAGTVFMKIHRTRSLPFSAPLAAFGYRVLVPDAMGQTRAIVDAIDNVVVQARRQAQIIAWHNGADDLHVLRQLPRSADEPRHGGVDAVAAAWKDRGSRSPSTARCVDTSHDLGPAGLISETAAAHDLEPLKSFAGGQQQASAQAACEALADGRTEDFAPEALVGSVLSSAVTTALLGGKYAGRLHWEGTLSVYDVLEQVAWEAAPSLLGGVAAARSE</sequence>
<accession>A0A2N8TIN9</accession>
<gene>
    <name evidence="1" type="ORF">C1J00_28695</name>
</gene>